<keyword evidence="2" id="KW-1185">Reference proteome</keyword>
<accession>A0ABY1EAF6</accession>
<dbReference type="Proteomes" id="UP000199681">
    <property type="component" value="Unassembled WGS sequence"/>
</dbReference>
<organism evidence="1 2">
    <name type="scientific">Cryobacterium levicorallinum</name>
    <dbReference type="NCBI Taxonomy" id="995038"/>
    <lineage>
        <taxon>Bacteria</taxon>
        <taxon>Bacillati</taxon>
        <taxon>Actinomycetota</taxon>
        <taxon>Actinomycetes</taxon>
        <taxon>Micrococcales</taxon>
        <taxon>Microbacteriaceae</taxon>
        <taxon>Cryobacterium</taxon>
    </lineage>
</organism>
<reference evidence="1 2" key="1">
    <citation type="submission" date="2016-10" db="EMBL/GenBank/DDBJ databases">
        <authorList>
            <person name="Varghese N."/>
            <person name="Submissions S."/>
        </authorList>
    </citation>
    <scope>NUCLEOTIDE SEQUENCE [LARGE SCALE GENOMIC DNA]</scope>
    <source>
        <strain evidence="1 2">GMCC 1.11211</strain>
    </source>
</reference>
<name>A0ABY1EAF6_9MICO</name>
<evidence type="ECO:0000313" key="1">
    <source>
        <dbReference type="EMBL" id="SFH27376.1"/>
    </source>
</evidence>
<sequence length="96" mass="10748">MPVQDISHLHAEGDFDPFNALKYKHSRAAIKNKKRGRMLDCGARTIAVEDTGPDSAFVIHRWLRLSERVEIARESVVANGLEEPATALLVMNRHTA</sequence>
<proteinExistence type="predicted"/>
<gene>
    <name evidence="1" type="ORF">SAMN05216274_102238</name>
</gene>
<dbReference type="EMBL" id="FOPW01000002">
    <property type="protein sequence ID" value="SFH27376.1"/>
    <property type="molecule type" value="Genomic_DNA"/>
</dbReference>
<dbReference type="RefSeq" id="WP_092448404.1">
    <property type="nucleotide sequence ID" value="NZ_BKAC01000012.1"/>
</dbReference>
<evidence type="ECO:0000313" key="2">
    <source>
        <dbReference type="Proteomes" id="UP000199681"/>
    </source>
</evidence>
<protein>
    <submittedName>
        <fullName evidence="1">Uncharacterized protein</fullName>
    </submittedName>
</protein>
<comment type="caution">
    <text evidence="1">The sequence shown here is derived from an EMBL/GenBank/DDBJ whole genome shotgun (WGS) entry which is preliminary data.</text>
</comment>